<feature type="binding site" evidence="4">
    <location>
        <begin position="226"/>
        <end position="229"/>
    </location>
    <ligand>
        <name>substrate</name>
    </ligand>
</feature>
<keyword evidence="2" id="KW-0378">Hydrolase</keyword>
<keyword evidence="7" id="KW-1185">Reference proteome</keyword>
<gene>
    <name evidence="6" type="ORF">JAAARDRAFT_120627</name>
</gene>
<evidence type="ECO:0000313" key="6">
    <source>
        <dbReference type="EMBL" id="KDQ63721.1"/>
    </source>
</evidence>
<feature type="active site" description="Acyl-ester intermediate" evidence="3">
    <location>
        <position position="229"/>
    </location>
</feature>
<feature type="active site" description="Charge relay system" evidence="3">
    <location>
        <position position="205"/>
    </location>
</feature>
<dbReference type="InterPro" id="IPR036928">
    <property type="entry name" value="AS_sf"/>
</dbReference>
<dbReference type="PANTHER" id="PTHR46072">
    <property type="entry name" value="AMIDASE-RELATED-RELATED"/>
    <property type="match status" value="1"/>
</dbReference>
<organism evidence="6 7">
    <name type="scientific">Jaapia argillacea MUCL 33604</name>
    <dbReference type="NCBI Taxonomy" id="933084"/>
    <lineage>
        <taxon>Eukaryota</taxon>
        <taxon>Fungi</taxon>
        <taxon>Dikarya</taxon>
        <taxon>Basidiomycota</taxon>
        <taxon>Agaricomycotina</taxon>
        <taxon>Agaricomycetes</taxon>
        <taxon>Agaricomycetidae</taxon>
        <taxon>Jaapiales</taxon>
        <taxon>Jaapiaceae</taxon>
        <taxon>Jaapia</taxon>
    </lineage>
</organism>
<dbReference type="Pfam" id="PF01425">
    <property type="entry name" value="Amidase"/>
    <property type="match status" value="1"/>
</dbReference>
<dbReference type="OrthoDB" id="6428749at2759"/>
<feature type="domain" description="Amidase" evidence="5">
    <location>
        <begin position="74"/>
        <end position="542"/>
    </location>
</feature>
<evidence type="ECO:0000256" key="4">
    <source>
        <dbReference type="PIRSR" id="PIRSR001221-2"/>
    </source>
</evidence>
<dbReference type="Proteomes" id="UP000027265">
    <property type="component" value="Unassembled WGS sequence"/>
</dbReference>
<dbReference type="InterPro" id="IPR023631">
    <property type="entry name" value="Amidase_dom"/>
</dbReference>
<name>A0A067QM50_9AGAM</name>
<reference evidence="7" key="1">
    <citation type="journal article" date="2014" name="Proc. Natl. Acad. Sci. U.S.A.">
        <title>Extensive sampling of basidiomycete genomes demonstrates inadequacy of the white-rot/brown-rot paradigm for wood decay fungi.</title>
        <authorList>
            <person name="Riley R."/>
            <person name="Salamov A.A."/>
            <person name="Brown D.W."/>
            <person name="Nagy L.G."/>
            <person name="Floudas D."/>
            <person name="Held B.W."/>
            <person name="Levasseur A."/>
            <person name="Lombard V."/>
            <person name="Morin E."/>
            <person name="Otillar R."/>
            <person name="Lindquist E.A."/>
            <person name="Sun H."/>
            <person name="LaButti K.M."/>
            <person name="Schmutz J."/>
            <person name="Jabbour D."/>
            <person name="Luo H."/>
            <person name="Baker S.E."/>
            <person name="Pisabarro A.G."/>
            <person name="Walton J.D."/>
            <person name="Blanchette R.A."/>
            <person name="Henrissat B."/>
            <person name="Martin F."/>
            <person name="Cullen D."/>
            <person name="Hibbett D.S."/>
            <person name="Grigoriev I.V."/>
        </authorList>
    </citation>
    <scope>NUCLEOTIDE SEQUENCE [LARGE SCALE GENOMIC DNA]</scope>
    <source>
        <strain evidence="7">MUCL 33604</strain>
    </source>
</reference>
<evidence type="ECO:0000256" key="1">
    <source>
        <dbReference type="ARBA" id="ARBA00009199"/>
    </source>
</evidence>
<feature type="active site" description="Charge relay system" evidence="3">
    <location>
        <position position="130"/>
    </location>
</feature>
<dbReference type="STRING" id="933084.A0A067QM50"/>
<comment type="similarity">
    <text evidence="1">Belongs to the amidase family.</text>
</comment>
<dbReference type="HOGENOM" id="CLU_009600_9_2_1"/>
<dbReference type="SUPFAM" id="SSF75304">
    <property type="entry name" value="Amidase signature (AS) enzymes"/>
    <property type="match status" value="1"/>
</dbReference>
<evidence type="ECO:0000259" key="5">
    <source>
        <dbReference type="Pfam" id="PF01425"/>
    </source>
</evidence>
<dbReference type="AlphaFoldDB" id="A0A067QM50"/>
<proteinExistence type="inferred from homology"/>
<dbReference type="GO" id="GO:0016787">
    <property type="term" value="F:hydrolase activity"/>
    <property type="evidence" value="ECO:0007669"/>
    <property type="project" value="UniProtKB-KW"/>
</dbReference>
<dbReference type="InParanoid" id="A0A067QM50"/>
<evidence type="ECO:0000256" key="2">
    <source>
        <dbReference type="ARBA" id="ARBA00022801"/>
    </source>
</evidence>
<dbReference type="PANTHER" id="PTHR46072:SF2">
    <property type="entry name" value="AMIDASE (EUROFUNG)"/>
    <property type="match status" value="1"/>
</dbReference>
<dbReference type="EMBL" id="KL197710">
    <property type="protein sequence ID" value="KDQ63721.1"/>
    <property type="molecule type" value="Genomic_DNA"/>
</dbReference>
<feature type="binding site" evidence="4">
    <location>
        <position position="205"/>
    </location>
    <ligand>
        <name>substrate</name>
    </ligand>
</feature>
<sequence length="555" mass="60816">MNPTKWQELVEVKRQRLLQAIPRDWIIPPSPNSNVLDIPASCAVLSPLELEITNTSDVSVLLSNVASSKWTSLDVTRAFCKRAAIAHQLTNCLTEIFFEPALESAAKLDDHLKRTGTPLGPLHGLPVSLKDQYCVKGVETSMGYASWLGVIAEDDAAMVKILRDSGAIPYVRTNVPQTLMWTETHNNVFGRTVNPYNRSLTPGGSSGGEAALLAMRGSILGIGTDVGGSSRVPAHFCGIYGFKPSYHRLPTAGMVNSLEGQDSIATCVGPLSTSLSGIKVLMKASLDSRPWNLDPYVIRKPWDEDAYALKEHGEGKSLCFGIMYDDETLEPHPPVKRALEMTKKAVEAAGHSVIEWKPYKNAEIYAVTRSIWLADGGADYKSAISASGEPMINSMKPDADPSEVPYFRKPREPLSAYQLWQLHAKKRQLRKDHLDRWQATASQTGTGRPIDALICPVAPYVAVPHGQTRSAVYTLIWNALDYPALVLPVTTVDPSLDVKPPMHEYRNCADQCLYKLYDPEVFKGAPVGVQLVTQTQEEEALLAIGAIVDEALKAM</sequence>
<dbReference type="PIRSF" id="PIRSF001221">
    <property type="entry name" value="Amidase_fungi"/>
    <property type="match status" value="1"/>
</dbReference>
<evidence type="ECO:0000313" key="7">
    <source>
        <dbReference type="Proteomes" id="UP000027265"/>
    </source>
</evidence>
<protein>
    <recommendedName>
        <fullName evidence="5">Amidase domain-containing protein</fullName>
    </recommendedName>
</protein>
<evidence type="ECO:0000256" key="3">
    <source>
        <dbReference type="PIRSR" id="PIRSR001221-1"/>
    </source>
</evidence>
<accession>A0A067QM50</accession>
<dbReference type="Gene3D" id="3.90.1300.10">
    <property type="entry name" value="Amidase signature (AS) domain"/>
    <property type="match status" value="1"/>
</dbReference>
<feature type="binding site" evidence="4">
    <location>
        <position position="179"/>
    </location>
    <ligand>
        <name>substrate</name>
    </ligand>
</feature>